<reference evidence="20" key="1">
    <citation type="submission" date="2020-10" db="EMBL/GenBank/DDBJ databases">
        <title>Ca. Dormibacterota MAGs.</title>
        <authorList>
            <person name="Montgomery K."/>
        </authorList>
    </citation>
    <scope>NUCLEOTIDE SEQUENCE [LARGE SCALE GENOMIC DNA]</scope>
    <source>
        <strain evidence="20">SC8812_S17_10</strain>
    </source>
</reference>
<organism evidence="20 21">
    <name type="scientific">Candidatus Nephthysia bennettiae</name>
    <dbReference type="NCBI Taxonomy" id="3127016"/>
    <lineage>
        <taxon>Bacteria</taxon>
        <taxon>Bacillati</taxon>
        <taxon>Candidatus Dormiibacterota</taxon>
        <taxon>Candidatus Dormibacteria</taxon>
        <taxon>Candidatus Dormibacterales</taxon>
        <taxon>Candidatus Dormibacteraceae</taxon>
        <taxon>Candidatus Nephthysia</taxon>
    </lineage>
</organism>
<evidence type="ECO:0000256" key="7">
    <source>
        <dbReference type="ARBA" id="ARBA00022722"/>
    </source>
</evidence>
<dbReference type="NCBIfam" id="TIGR00593">
    <property type="entry name" value="pola"/>
    <property type="match status" value="1"/>
</dbReference>
<dbReference type="FunFam" id="1.20.1060.10:FF:000001">
    <property type="entry name" value="DNA polymerase I"/>
    <property type="match status" value="1"/>
</dbReference>
<dbReference type="EMBL" id="JAEKNR010000016">
    <property type="protein sequence ID" value="MBJ7596674.1"/>
    <property type="molecule type" value="Genomic_DNA"/>
</dbReference>
<keyword evidence="4 16" id="KW-0808">Transferase</keyword>
<dbReference type="CDD" id="cd08637">
    <property type="entry name" value="DNA_pol_A_pol_I_C"/>
    <property type="match status" value="1"/>
</dbReference>
<dbReference type="InterPro" id="IPR001098">
    <property type="entry name" value="DNA-dir_DNA_pol_A_palm_dom"/>
</dbReference>
<dbReference type="PANTHER" id="PTHR10133:SF27">
    <property type="entry name" value="DNA POLYMERASE NU"/>
    <property type="match status" value="1"/>
</dbReference>
<dbReference type="InterPro" id="IPR019760">
    <property type="entry name" value="DNA-dir_DNA_pol_A_CS"/>
</dbReference>
<keyword evidence="13 16" id="KW-0234">DNA repair</keyword>
<keyword evidence="12 16" id="KW-0238">DNA-binding</keyword>
<keyword evidence="11 16" id="KW-0239">DNA-directed DNA polymerase</keyword>
<dbReference type="GO" id="GO:0006302">
    <property type="term" value="P:double-strand break repair"/>
    <property type="evidence" value="ECO:0007669"/>
    <property type="project" value="TreeGrafter"/>
</dbReference>
<dbReference type="FunFam" id="1.10.150.20:FF:000002">
    <property type="entry name" value="DNA polymerase I"/>
    <property type="match status" value="1"/>
</dbReference>
<dbReference type="SUPFAM" id="SSF56672">
    <property type="entry name" value="DNA/RNA polymerases"/>
    <property type="match status" value="1"/>
</dbReference>
<comment type="function">
    <text evidence="16">In addition to polymerase activity, this DNA polymerase exhibits 5'-3' exonuclease activity.</text>
</comment>
<dbReference type="CDD" id="cd06140">
    <property type="entry name" value="DNA_polA_I_Bacillus_like_exo"/>
    <property type="match status" value="1"/>
</dbReference>
<evidence type="ECO:0000256" key="14">
    <source>
        <dbReference type="ARBA" id="ARBA00049244"/>
    </source>
</evidence>
<dbReference type="FunFam" id="3.40.50.1010:FF:000001">
    <property type="entry name" value="DNA polymerase I"/>
    <property type="match status" value="1"/>
</dbReference>
<dbReference type="Proteomes" id="UP000612893">
    <property type="component" value="Unassembled WGS sequence"/>
</dbReference>
<accession>A0A934N7M7</accession>
<dbReference type="Pfam" id="PF01367">
    <property type="entry name" value="5_3_exonuc"/>
    <property type="match status" value="1"/>
</dbReference>
<evidence type="ECO:0000256" key="10">
    <source>
        <dbReference type="ARBA" id="ARBA00022839"/>
    </source>
</evidence>
<dbReference type="SUPFAM" id="SSF88723">
    <property type="entry name" value="PIN domain-like"/>
    <property type="match status" value="1"/>
</dbReference>
<dbReference type="InterPro" id="IPR018320">
    <property type="entry name" value="DNA_polymerase_1"/>
</dbReference>
<dbReference type="Gene3D" id="1.10.150.20">
    <property type="entry name" value="5' to 3' exonuclease, C-terminal subdomain"/>
    <property type="match status" value="2"/>
</dbReference>
<dbReference type="InterPro" id="IPR043502">
    <property type="entry name" value="DNA/RNA_pol_sf"/>
</dbReference>
<sequence>MPRPSRRGRLILIDAHSLIYRAFFALPPMSTTQGLVTNAVYGFTSMLAIVLANRPEYAIAAFDMGGPTFRLQEYAEYKQGRRPMPDDLRPQLELCRRVLESLSIPIYGVQGFEADDVIGTLARLAEDAGVAVTIVSGDLDCLQLVGEGVEAMVPRRGITDTVLYGPDQVRQRYGFEPNQLIDFKALRGDTSDNIPGVPGVGDKTAAQLVQQFGSVEALLDRLDELKEGRVKNALAAAADQIRLGKRMVTIRKDVPVELDLERARWLRYDYDRARSVFDEMEFRQLLARLPAPDAVPVQPTLAFEPVEPTGVTLVSEQHLEELERELAAVEEAAVFGVWDGSPRAGTQVGLALATGDRAWYVPARLLDRVVPRLASKGLLGHDVKEMDLALSAWRPGEYDWRFSTHLAAYLLGAGSRDPRLEDLAREFLGMQLMGSDQLLGTGRNVRPAAQCEPADCAQYSGPRAQAILYLRPRLAAEMRNLGVDYLFQEVELPLSRVLAGMEQEGVAVDVPYLRDMQEELQEQLRALEEEVAQVAGYSFNLNAPQQLAKLLFEDLRLPVGKRTKTGYSTDADTLESLREKHPIIGLILEHRQLSKMKSTYVDALPELVDSRTGRVHTSFGQASTATGRLSSSNPNLMNIPVRTELGQRIRRAFRAGRPEHVLFAADYSQIELRIAAHLSEDPEMLAAFAAGLDIHTATAAKVFKVPVDQVDPNQRRLAKVANFGSIYGQGEYGLSQQLRIAGDEARAFLKEYWTTYARLKDWLDSVRAQAREAGVVVNALGRRRAIPDLRSPNYQLRAAAERMAINFPIQSLQADIIKIAMVRLSQELEEAGLGGRMLLQVHDELVFEVPAAEQDRFGEIVPRVMTDAYELLTGIEVESRIGHNWADMTKLTTIVA</sequence>
<keyword evidence="7" id="KW-0540">Nuclease</keyword>
<dbReference type="Pfam" id="PF02739">
    <property type="entry name" value="5_3_exonuc_N"/>
    <property type="match status" value="1"/>
</dbReference>
<keyword evidence="10 16" id="KW-0269">Exonuclease</keyword>
<evidence type="ECO:0000256" key="15">
    <source>
        <dbReference type="NCBIfam" id="TIGR00593"/>
    </source>
</evidence>
<dbReference type="Pfam" id="PF00476">
    <property type="entry name" value="DNA_pol_A"/>
    <property type="match status" value="1"/>
</dbReference>
<dbReference type="InterPro" id="IPR002421">
    <property type="entry name" value="5-3_exonuclease"/>
</dbReference>
<dbReference type="GO" id="GO:0003677">
    <property type="term" value="F:DNA binding"/>
    <property type="evidence" value="ECO:0007669"/>
    <property type="project" value="UniProtKB-UniRule"/>
</dbReference>
<evidence type="ECO:0000259" key="19">
    <source>
        <dbReference type="SMART" id="SM00482"/>
    </source>
</evidence>
<feature type="coiled-coil region" evidence="17">
    <location>
        <begin position="510"/>
        <end position="537"/>
    </location>
</feature>
<dbReference type="Gene3D" id="1.20.1060.10">
    <property type="entry name" value="Taq DNA Polymerase, Chain T, domain 4"/>
    <property type="match status" value="1"/>
</dbReference>
<feature type="domain" description="5'-3' exonuclease" evidence="18">
    <location>
        <begin position="8"/>
        <end position="266"/>
    </location>
</feature>
<dbReference type="InterPro" id="IPR020046">
    <property type="entry name" value="5-3_exonucl_a-hlix_arch_N"/>
</dbReference>
<comment type="catalytic activity">
    <reaction evidence="14 16">
        <text>DNA(n) + a 2'-deoxyribonucleoside 5'-triphosphate = DNA(n+1) + diphosphate</text>
        <dbReference type="Rhea" id="RHEA:22508"/>
        <dbReference type="Rhea" id="RHEA-COMP:17339"/>
        <dbReference type="Rhea" id="RHEA-COMP:17340"/>
        <dbReference type="ChEBI" id="CHEBI:33019"/>
        <dbReference type="ChEBI" id="CHEBI:61560"/>
        <dbReference type="ChEBI" id="CHEBI:173112"/>
        <dbReference type="EC" id="2.7.7.7"/>
    </reaction>
</comment>
<evidence type="ECO:0000256" key="11">
    <source>
        <dbReference type="ARBA" id="ARBA00022932"/>
    </source>
</evidence>
<dbReference type="InterPro" id="IPR012337">
    <property type="entry name" value="RNaseH-like_sf"/>
</dbReference>
<evidence type="ECO:0000256" key="9">
    <source>
        <dbReference type="ARBA" id="ARBA00022801"/>
    </source>
</evidence>
<dbReference type="FunFam" id="1.10.150.20:FF:000003">
    <property type="entry name" value="DNA polymerase I"/>
    <property type="match status" value="1"/>
</dbReference>
<dbReference type="Gene3D" id="3.30.70.370">
    <property type="match status" value="1"/>
</dbReference>
<evidence type="ECO:0000256" key="2">
    <source>
        <dbReference type="ARBA" id="ARBA00012417"/>
    </source>
</evidence>
<comment type="similarity">
    <text evidence="1 16">Belongs to the DNA polymerase type-A family.</text>
</comment>
<keyword evidence="21" id="KW-1185">Reference proteome</keyword>
<dbReference type="InterPro" id="IPR020045">
    <property type="entry name" value="DNA_polI_H3TH"/>
</dbReference>
<dbReference type="GO" id="GO:0006261">
    <property type="term" value="P:DNA-templated DNA replication"/>
    <property type="evidence" value="ECO:0007669"/>
    <property type="project" value="UniProtKB-UniRule"/>
</dbReference>
<dbReference type="SUPFAM" id="SSF53098">
    <property type="entry name" value="Ribonuclease H-like"/>
    <property type="match status" value="1"/>
</dbReference>
<keyword evidence="17" id="KW-0175">Coiled coil</keyword>
<dbReference type="EC" id="2.7.7.7" evidence="2 15"/>
<evidence type="ECO:0000256" key="13">
    <source>
        <dbReference type="ARBA" id="ARBA00023204"/>
    </source>
</evidence>
<dbReference type="RefSeq" id="WP_338198504.1">
    <property type="nucleotide sequence ID" value="NZ_JAEKNR010000016.1"/>
</dbReference>
<dbReference type="PANTHER" id="PTHR10133">
    <property type="entry name" value="DNA POLYMERASE I"/>
    <property type="match status" value="1"/>
</dbReference>
<evidence type="ECO:0000256" key="3">
    <source>
        <dbReference type="ARBA" id="ARBA00020311"/>
    </source>
</evidence>
<evidence type="ECO:0000256" key="8">
    <source>
        <dbReference type="ARBA" id="ARBA00022763"/>
    </source>
</evidence>
<gene>
    <name evidence="16 20" type="primary">polA</name>
    <name evidence="20" type="ORF">JF922_01110</name>
</gene>
<dbReference type="NCBIfam" id="NF004397">
    <property type="entry name" value="PRK05755.1"/>
    <property type="match status" value="1"/>
</dbReference>
<dbReference type="GO" id="GO:0008409">
    <property type="term" value="F:5'-3' exonuclease activity"/>
    <property type="evidence" value="ECO:0007669"/>
    <property type="project" value="UniProtKB-UniRule"/>
</dbReference>
<dbReference type="AlphaFoldDB" id="A0A934N7M7"/>
<dbReference type="CDD" id="cd09859">
    <property type="entry name" value="PIN_53EXO"/>
    <property type="match status" value="1"/>
</dbReference>
<dbReference type="Gene3D" id="3.30.420.10">
    <property type="entry name" value="Ribonuclease H-like superfamily/Ribonuclease H"/>
    <property type="match status" value="1"/>
</dbReference>
<keyword evidence="6 16" id="KW-0235">DNA replication</keyword>
<dbReference type="InterPro" id="IPR029060">
    <property type="entry name" value="PIN-like_dom_sf"/>
</dbReference>
<dbReference type="CDD" id="cd09898">
    <property type="entry name" value="H3TH_53EXO"/>
    <property type="match status" value="1"/>
</dbReference>
<dbReference type="SUPFAM" id="SSF47807">
    <property type="entry name" value="5' to 3' exonuclease, C-terminal subdomain"/>
    <property type="match status" value="1"/>
</dbReference>
<evidence type="ECO:0000259" key="18">
    <source>
        <dbReference type="SMART" id="SM00475"/>
    </source>
</evidence>
<evidence type="ECO:0000313" key="21">
    <source>
        <dbReference type="Proteomes" id="UP000612893"/>
    </source>
</evidence>
<keyword evidence="8 16" id="KW-0227">DNA damage</keyword>
<evidence type="ECO:0000256" key="16">
    <source>
        <dbReference type="RuleBase" id="RU004460"/>
    </source>
</evidence>
<proteinExistence type="inferred from homology"/>
<evidence type="ECO:0000256" key="5">
    <source>
        <dbReference type="ARBA" id="ARBA00022695"/>
    </source>
</evidence>
<evidence type="ECO:0000256" key="4">
    <source>
        <dbReference type="ARBA" id="ARBA00022679"/>
    </source>
</evidence>
<name>A0A934N7M7_9BACT</name>
<dbReference type="SMART" id="SM00482">
    <property type="entry name" value="POLAc"/>
    <property type="match status" value="1"/>
</dbReference>
<keyword evidence="9 16" id="KW-0378">Hydrolase</keyword>
<dbReference type="InterPro" id="IPR036397">
    <property type="entry name" value="RNaseH_sf"/>
</dbReference>
<keyword evidence="5 16" id="KW-0548">Nucleotidyltransferase</keyword>
<evidence type="ECO:0000256" key="6">
    <source>
        <dbReference type="ARBA" id="ARBA00022705"/>
    </source>
</evidence>
<dbReference type="InterPro" id="IPR036279">
    <property type="entry name" value="5-3_exonuclease_C_sf"/>
</dbReference>
<dbReference type="SMART" id="SM00279">
    <property type="entry name" value="HhH2"/>
    <property type="match status" value="1"/>
</dbReference>
<dbReference type="PROSITE" id="PS00447">
    <property type="entry name" value="DNA_POLYMERASE_A"/>
    <property type="match status" value="1"/>
</dbReference>
<evidence type="ECO:0000256" key="17">
    <source>
        <dbReference type="SAM" id="Coils"/>
    </source>
</evidence>
<comment type="caution">
    <text evidence="20">The sequence shown here is derived from an EMBL/GenBank/DDBJ whole genome shotgun (WGS) entry which is preliminary data.</text>
</comment>
<dbReference type="Gene3D" id="3.40.50.1010">
    <property type="entry name" value="5'-nuclease"/>
    <property type="match status" value="1"/>
</dbReference>
<evidence type="ECO:0000256" key="12">
    <source>
        <dbReference type="ARBA" id="ARBA00023125"/>
    </source>
</evidence>
<evidence type="ECO:0000313" key="20">
    <source>
        <dbReference type="EMBL" id="MBJ7596674.1"/>
    </source>
</evidence>
<dbReference type="SMART" id="SM00475">
    <property type="entry name" value="53EXOc"/>
    <property type="match status" value="1"/>
</dbReference>
<dbReference type="PRINTS" id="PR00868">
    <property type="entry name" value="DNAPOLI"/>
</dbReference>
<dbReference type="GO" id="GO:0003887">
    <property type="term" value="F:DNA-directed DNA polymerase activity"/>
    <property type="evidence" value="ECO:0007669"/>
    <property type="project" value="UniProtKB-UniRule"/>
</dbReference>
<feature type="domain" description="DNA-directed DNA polymerase family A palm" evidence="19">
    <location>
        <begin position="646"/>
        <end position="853"/>
    </location>
</feature>
<dbReference type="InterPro" id="IPR002298">
    <property type="entry name" value="DNA_polymerase_A"/>
</dbReference>
<evidence type="ECO:0000256" key="1">
    <source>
        <dbReference type="ARBA" id="ARBA00007705"/>
    </source>
</evidence>
<dbReference type="InterPro" id="IPR008918">
    <property type="entry name" value="HhH2"/>
</dbReference>
<protein>
    <recommendedName>
        <fullName evidence="3 15">DNA polymerase I</fullName>
        <ecNumber evidence="2 15">2.7.7.7</ecNumber>
    </recommendedName>
</protein>